<evidence type="ECO:0000313" key="2">
    <source>
        <dbReference type="EMBL" id="MED6196128.1"/>
    </source>
</evidence>
<comment type="caution">
    <text evidence="2">The sequence shown here is derived from an EMBL/GenBank/DDBJ whole genome shotgun (WGS) entry which is preliminary data.</text>
</comment>
<evidence type="ECO:0000256" key="1">
    <source>
        <dbReference type="SAM" id="Coils"/>
    </source>
</evidence>
<evidence type="ECO:0000313" key="3">
    <source>
        <dbReference type="Proteomes" id="UP001341840"/>
    </source>
</evidence>
<sequence>MRLMDIPSRHRTGIHFVPDHDWSIVAVFRSHLTSLRILCTTLSLPMPGFLQETEHRTSMGTVHRFVVALPPGPLVDFVSAAGRYSADIYLAREAAAAMIHKIMNETGYIIFDFNYTWAERLDMTISSLAERNNRLRDRVHELTRLRRNNRCSGR</sequence>
<organism evidence="2 3">
    <name type="scientific">Stylosanthes scabra</name>
    <dbReference type="NCBI Taxonomy" id="79078"/>
    <lineage>
        <taxon>Eukaryota</taxon>
        <taxon>Viridiplantae</taxon>
        <taxon>Streptophyta</taxon>
        <taxon>Embryophyta</taxon>
        <taxon>Tracheophyta</taxon>
        <taxon>Spermatophyta</taxon>
        <taxon>Magnoliopsida</taxon>
        <taxon>eudicotyledons</taxon>
        <taxon>Gunneridae</taxon>
        <taxon>Pentapetalae</taxon>
        <taxon>rosids</taxon>
        <taxon>fabids</taxon>
        <taxon>Fabales</taxon>
        <taxon>Fabaceae</taxon>
        <taxon>Papilionoideae</taxon>
        <taxon>50 kb inversion clade</taxon>
        <taxon>dalbergioids sensu lato</taxon>
        <taxon>Dalbergieae</taxon>
        <taxon>Pterocarpus clade</taxon>
        <taxon>Stylosanthes</taxon>
    </lineage>
</organism>
<name>A0ABU6XH93_9FABA</name>
<reference evidence="2 3" key="1">
    <citation type="journal article" date="2023" name="Plants (Basel)">
        <title>Bridging the Gap: Combining Genomics and Transcriptomics Approaches to Understand Stylosanthes scabra, an Orphan Legume from the Brazilian Caatinga.</title>
        <authorList>
            <person name="Ferreira-Neto J.R.C."/>
            <person name="da Silva M.D."/>
            <person name="Binneck E."/>
            <person name="de Melo N.F."/>
            <person name="da Silva R.H."/>
            <person name="de Melo A.L.T.M."/>
            <person name="Pandolfi V."/>
            <person name="Bustamante F.O."/>
            <person name="Brasileiro-Vidal A.C."/>
            <person name="Benko-Iseppon A.M."/>
        </authorList>
    </citation>
    <scope>NUCLEOTIDE SEQUENCE [LARGE SCALE GENOMIC DNA]</scope>
    <source>
        <tissue evidence="2">Leaves</tissue>
    </source>
</reference>
<accession>A0ABU6XH93</accession>
<dbReference type="Proteomes" id="UP001341840">
    <property type="component" value="Unassembled WGS sequence"/>
</dbReference>
<protein>
    <submittedName>
        <fullName evidence="2">Uncharacterized protein</fullName>
    </submittedName>
</protein>
<gene>
    <name evidence="2" type="ORF">PIB30_044394</name>
</gene>
<proteinExistence type="predicted"/>
<dbReference type="EMBL" id="JASCZI010211713">
    <property type="protein sequence ID" value="MED6196128.1"/>
    <property type="molecule type" value="Genomic_DNA"/>
</dbReference>
<keyword evidence="1" id="KW-0175">Coiled coil</keyword>
<feature type="coiled-coil region" evidence="1">
    <location>
        <begin position="118"/>
        <end position="145"/>
    </location>
</feature>
<keyword evidence="3" id="KW-1185">Reference proteome</keyword>